<feature type="domain" description="T6SS Phospholipase effector Tle1-like catalytic" evidence="1">
    <location>
        <begin position="338"/>
        <end position="577"/>
    </location>
</feature>
<organism evidence="2 3">
    <name type="scientific">Sulfurimonas lithotrophica</name>
    <dbReference type="NCBI Taxonomy" id="2590022"/>
    <lineage>
        <taxon>Bacteria</taxon>
        <taxon>Pseudomonadati</taxon>
        <taxon>Campylobacterota</taxon>
        <taxon>Epsilonproteobacteria</taxon>
        <taxon>Campylobacterales</taxon>
        <taxon>Sulfurimonadaceae</taxon>
        <taxon>Sulfurimonas</taxon>
    </lineage>
</organism>
<keyword evidence="3" id="KW-1185">Reference proteome</keyword>
<dbReference type="AlphaFoldDB" id="A0A5P8P032"/>
<name>A0A5P8P032_9BACT</name>
<proteinExistence type="predicted"/>
<dbReference type="Proteomes" id="UP000326944">
    <property type="component" value="Chromosome"/>
</dbReference>
<dbReference type="InterPro" id="IPR018712">
    <property type="entry name" value="Tle1-like_cat"/>
</dbReference>
<dbReference type="OrthoDB" id="5445630at2"/>
<gene>
    <name evidence="2" type="ORF">FJR48_04110</name>
</gene>
<evidence type="ECO:0000313" key="3">
    <source>
        <dbReference type="Proteomes" id="UP000326944"/>
    </source>
</evidence>
<dbReference type="PANTHER" id="PTHR33840">
    <property type="match status" value="1"/>
</dbReference>
<evidence type="ECO:0000259" key="1">
    <source>
        <dbReference type="Pfam" id="PF09994"/>
    </source>
</evidence>
<accession>A0A5P8P032</accession>
<dbReference type="Pfam" id="PF09994">
    <property type="entry name" value="T6SS_Tle1-like_cat"/>
    <property type="match status" value="1"/>
</dbReference>
<evidence type="ECO:0000313" key="2">
    <source>
        <dbReference type="EMBL" id="QFR48947.1"/>
    </source>
</evidence>
<dbReference type="EMBL" id="CP043617">
    <property type="protein sequence ID" value="QFR48947.1"/>
    <property type="molecule type" value="Genomic_DNA"/>
</dbReference>
<sequence>MMSKPFSIGTVVYNGSEFMSVAKVLSNEEVSSTSHDMCVPRDEYNHWAYLIVGYEESKSLRTGVKEDKKILENIKNKYIQILKSAIESTEGKIQSNGYEIDNKLVYHQISGVKSTKNLKHFLQSEKFTCQAKKLKDSENSILQSRMYLKLTNQEANQLLQKEYDTLNPDQKKKVHAYAFVAMPYTYSNDKLKLNSEAVFVAFMPRVQFEAGVFFDGTLNNMYNTNLRVDFEKYTQAQVDVLGGFSSQEKISTNGPKRFLEGAPKEEVLEKIQTDLKKSINFYKNGIGDSKLKDYVEKSAKGASEELYAYFEDVLSRKASSVEEFVKEELLPDKGSYQNDQSNIAILHSLYDTNIKDSKSKGEFFRKSIYITGAGSYNPYLKKEHESDALLGKALGMGETGVLAKVNQACKFIKESIEQKNLSYIDTLVFDVFGFSRGAAEARHFVNSIADELDLKLKNDNKEFVLYKKDGSNLYPYLIKEIEGKKDEVIIDKIVFRFVGIFDTVSHYGLYQEDDKEDELNLVFDDTKISNVLHLVAKDEYRENFALTKLQTNVRHFEEKSFHGAHSDIGGGYIDGKDEKIQLYKSYNIRENSLVKTKKSLESKLKKWNKKYRWLQNDLISYKYDVKDGFYIQITKRIRGSHRNVSYTLSAWMIRSSVSSEYSKIPLEYMHKKLKELKIPFTSLGTHKVTDSILKQNQQKIVNLDENTIKSIRAKYFHHSSDLSGVGMDGADAIDDSEFYGKRVVY</sequence>
<reference evidence="2 3" key="1">
    <citation type="submission" date="2019-09" db="EMBL/GenBank/DDBJ databases">
        <title>Sulfurimonas gotlandica sp. nov., a chemoautotrophic and psychrotolerant epsilonproteobacterium isolated from a pelagic redoxcline, and an emended description of the genus Sulfurimonas.</title>
        <authorList>
            <person name="Wang S."/>
            <person name="Jiang L."/>
            <person name="Shao S."/>
        </authorList>
    </citation>
    <scope>NUCLEOTIDE SEQUENCE [LARGE SCALE GENOMIC DNA]</scope>
    <source>
        <strain evidence="2 3">GYSZ_1</strain>
    </source>
</reference>
<dbReference type="PANTHER" id="PTHR33840:SF1">
    <property type="entry name" value="TLE1 PHOSPHOLIPASE DOMAIN-CONTAINING PROTEIN"/>
    <property type="match status" value="1"/>
</dbReference>
<dbReference type="KEGG" id="sulg:FJR48_04110"/>
<protein>
    <submittedName>
        <fullName evidence="2">DUF2235 domain-containing protein</fullName>
    </submittedName>
</protein>